<dbReference type="SUPFAM" id="SSF46689">
    <property type="entry name" value="Homeodomain-like"/>
    <property type="match status" value="2"/>
</dbReference>
<dbReference type="Pfam" id="PF12833">
    <property type="entry name" value="HTH_18"/>
    <property type="match status" value="1"/>
</dbReference>
<dbReference type="InterPro" id="IPR018060">
    <property type="entry name" value="HTH_AraC"/>
</dbReference>
<dbReference type="PANTHER" id="PTHR43130">
    <property type="entry name" value="ARAC-FAMILY TRANSCRIPTIONAL REGULATOR"/>
    <property type="match status" value="1"/>
</dbReference>
<evidence type="ECO:0000313" key="6">
    <source>
        <dbReference type="Proteomes" id="UP000297540"/>
    </source>
</evidence>
<dbReference type="Gene3D" id="3.40.50.880">
    <property type="match status" value="1"/>
</dbReference>
<reference evidence="5 6" key="1">
    <citation type="journal article" date="2017" name="Int. J. Syst. Evol. Microbiol.">
        <title>Mucilaginibacterpsychrotolerans sp. nov., isolated from peatlands.</title>
        <authorList>
            <person name="Deng Y."/>
            <person name="Shen L."/>
            <person name="Xu B."/>
            <person name="Liu Y."/>
            <person name="Gu Z."/>
            <person name="Liu H."/>
            <person name="Zhou Y."/>
        </authorList>
    </citation>
    <scope>NUCLEOTIDE SEQUENCE [LARGE SCALE GENOMIC DNA]</scope>
    <source>
        <strain evidence="5 6">NH7-4</strain>
    </source>
</reference>
<dbReference type="SMART" id="SM00342">
    <property type="entry name" value="HTH_ARAC"/>
    <property type="match status" value="1"/>
</dbReference>
<dbReference type="SUPFAM" id="SSF52317">
    <property type="entry name" value="Class I glutamine amidotransferase-like"/>
    <property type="match status" value="1"/>
</dbReference>
<sequence>MKHLSILIPKGNVSLSNIESTYKMFTEVNNAFARMNKAPLFKIQLVGLSKETTLSNGLFVIKPDYTLSEVTQTDLVVIPAVHGDMAKVVSDNQEFIPWIIKQYKGGAEVVSLCIGAFILASTGLLKGRNCTTHWLAAAEFRAMFPDVNLMPYKIITDEGGIYTSGGAYSSLNLLLYLIEKFSGRDMAISSSKMFEIDIERNSQSLFIIFHGQKNHEDDAIKRAQEFIELNYSEKITVDHLASTLAMSRRHLERRFKKATSNTVVEYLQRVRIEAAKMSLETLRENVNEVMYNVGYTDTKAFRETFKKITGVSPLEYRNKYSKNAAATV</sequence>
<accession>A0A4Y8SN95</accession>
<dbReference type="PROSITE" id="PS01124">
    <property type="entry name" value="HTH_ARAC_FAMILY_2"/>
    <property type="match status" value="1"/>
</dbReference>
<proteinExistence type="predicted"/>
<gene>
    <name evidence="5" type="ORF">E2R66_02485</name>
</gene>
<keyword evidence="2" id="KW-0238">DNA-binding</keyword>
<keyword evidence="6" id="KW-1185">Reference proteome</keyword>
<dbReference type="InterPro" id="IPR020449">
    <property type="entry name" value="Tscrpt_reg_AraC-type_HTH"/>
</dbReference>
<dbReference type="InterPro" id="IPR052158">
    <property type="entry name" value="INH-QAR"/>
</dbReference>
<dbReference type="GO" id="GO:0003700">
    <property type="term" value="F:DNA-binding transcription factor activity"/>
    <property type="evidence" value="ECO:0007669"/>
    <property type="project" value="InterPro"/>
</dbReference>
<evidence type="ECO:0000256" key="1">
    <source>
        <dbReference type="ARBA" id="ARBA00023015"/>
    </source>
</evidence>
<evidence type="ECO:0000256" key="2">
    <source>
        <dbReference type="ARBA" id="ARBA00023125"/>
    </source>
</evidence>
<keyword evidence="3" id="KW-0804">Transcription</keyword>
<protein>
    <submittedName>
        <fullName evidence="5">Helix-turn-helix domain-containing protein</fullName>
    </submittedName>
</protein>
<evidence type="ECO:0000259" key="4">
    <source>
        <dbReference type="PROSITE" id="PS01124"/>
    </source>
</evidence>
<evidence type="ECO:0000256" key="3">
    <source>
        <dbReference type="ARBA" id="ARBA00023163"/>
    </source>
</evidence>
<dbReference type="InterPro" id="IPR009057">
    <property type="entry name" value="Homeodomain-like_sf"/>
</dbReference>
<keyword evidence="1" id="KW-0805">Transcription regulation</keyword>
<organism evidence="5 6">
    <name type="scientific">Mucilaginibacter psychrotolerans</name>
    <dbReference type="NCBI Taxonomy" id="1524096"/>
    <lineage>
        <taxon>Bacteria</taxon>
        <taxon>Pseudomonadati</taxon>
        <taxon>Bacteroidota</taxon>
        <taxon>Sphingobacteriia</taxon>
        <taxon>Sphingobacteriales</taxon>
        <taxon>Sphingobacteriaceae</taxon>
        <taxon>Mucilaginibacter</taxon>
    </lineage>
</organism>
<dbReference type="Proteomes" id="UP000297540">
    <property type="component" value="Unassembled WGS sequence"/>
</dbReference>
<dbReference type="Gene3D" id="1.10.10.60">
    <property type="entry name" value="Homeodomain-like"/>
    <property type="match status" value="2"/>
</dbReference>
<dbReference type="InterPro" id="IPR002818">
    <property type="entry name" value="DJ-1/PfpI"/>
</dbReference>
<dbReference type="EMBL" id="SOZE01000002">
    <property type="protein sequence ID" value="TFF40140.1"/>
    <property type="molecule type" value="Genomic_DNA"/>
</dbReference>
<comment type="caution">
    <text evidence="5">The sequence shown here is derived from an EMBL/GenBank/DDBJ whole genome shotgun (WGS) entry which is preliminary data.</text>
</comment>
<dbReference type="PRINTS" id="PR00032">
    <property type="entry name" value="HTHARAC"/>
</dbReference>
<dbReference type="PANTHER" id="PTHR43130:SF11">
    <property type="entry name" value="TRANSCRIPTIONAL REGULATORY PROTEIN"/>
    <property type="match status" value="1"/>
</dbReference>
<dbReference type="GO" id="GO:0043565">
    <property type="term" value="F:sequence-specific DNA binding"/>
    <property type="evidence" value="ECO:0007669"/>
    <property type="project" value="InterPro"/>
</dbReference>
<dbReference type="OrthoDB" id="9803764at2"/>
<dbReference type="InterPro" id="IPR029062">
    <property type="entry name" value="Class_I_gatase-like"/>
</dbReference>
<dbReference type="RefSeq" id="WP_133226691.1">
    <property type="nucleotide sequence ID" value="NZ_SOZE01000002.1"/>
</dbReference>
<dbReference type="AlphaFoldDB" id="A0A4Y8SN95"/>
<name>A0A4Y8SN95_9SPHI</name>
<evidence type="ECO:0000313" key="5">
    <source>
        <dbReference type="EMBL" id="TFF40140.1"/>
    </source>
</evidence>
<dbReference type="Pfam" id="PF01965">
    <property type="entry name" value="DJ-1_PfpI"/>
    <property type="match status" value="1"/>
</dbReference>
<feature type="domain" description="HTH araC/xylS-type" evidence="4">
    <location>
        <begin position="221"/>
        <end position="319"/>
    </location>
</feature>